<dbReference type="OrthoDB" id="2364950at2759"/>
<evidence type="ECO:0000313" key="2">
    <source>
        <dbReference type="Proteomes" id="UP000268093"/>
    </source>
</evidence>
<proteinExistence type="predicted"/>
<dbReference type="EMBL" id="RBNI01000649">
    <property type="protein sequence ID" value="RUP51547.1"/>
    <property type="molecule type" value="Genomic_DNA"/>
</dbReference>
<sequence>MLPLMFSDNHFMTIPGEVEPSSPLIFVFRQCIVTYKAPYFRILPPPPVTLGYSEFSLRTTILGNNPHARIICEIALYQNTRDWESKCQCWLREQYVRYVFGIKLHGMRDERNAQGQNHRSMTAKLWTQGAPPPGYIEWDFGTVQKHSQNPTGCNAAGHPEFQVQILTREIFWDPPIVAGVPIVVGYNAVVPPAVTIPSIIIDLYQIQQQ</sequence>
<reference evidence="1 2" key="1">
    <citation type="journal article" date="2018" name="New Phytol.">
        <title>Phylogenomics of Endogonaceae and evolution of mycorrhizas within Mucoromycota.</title>
        <authorList>
            <person name="Chang Y."/>
            <person name="Desiro A."/>
            <person name="Na H."/>
            <person name="Sandor L."/>
            <person name="Lipzen A."/>
            <person name="Clum A."/>
            <person name="Barry K."/>
            <person name="Grigoriev I.V."/>
            <person name="Martin F.M."/>
            <person name="Stajich J.E."/>
            <person name="Smith M.E."/>
            <person name="Bonito G."/>
            <person name="Spatafora J.W."/>
        </authorList>
    </citation>
    <scope>NUCLEOTIDE SEQUENCE [LARGE SCALE GENOMIC DNA]</scope>
    <source>
        <strain evidence="1 2">GMNB39</strain>
    </source>
</reference>
<accession>A0A433DL73</accession>
<gene>
    <name evidence="1" type="ORF">BC936DRAFT_147480</name>
</gene>
<dbReference type="AlphaFoldDB" id="A0A433DL73"/>
<organism evidence="1 2">
    <name type="scientific">Jimgerdemannia flammicorona</name>
    <dbReference type="NCBI Taxonomy" id="994334"/>
    <lineage>
        <taxon>Eukaryota</taxon>
        <taxon>Fungi</taxon>
        <taxon>Fungi incertae sedis</taxon>
        <taxon>Mucoromycota</taxon>
        <taxon>Mucoromycotina</taxon>
        <taxon>Endogonomycetes</taxon>
        <taxon>Endogonales</taxon>
        <taxon>Endogonaceae</taxon>
        <taxon>Jimgerdemannia</taxon>
    </lineage>
</organism>
<keyword evidence="2" id="KW-1185">Reference proteome</keyword>
<dbReference type="Proteomes" id="UP000268093">
    <property type="component" value="Unassembled WGS sequence"/>
</dbReference>
<protein>
    <submittedName>
        <fullName evidence="1">Uncharacterized protein</fullName>
    </submittedName>
</protein>
<evidence type="ECO:0000313" key="1">
    <source>
        <dbReference type="EMBL" id="RUP51547.1"/>
    </source>
</evidence>
<name>A0A433DL73_9FUNG</name>
<comment type="caution">
    <text evidence="1">The sequence shown here is derived from an EMBL/GenBank/DDBJ whole genome shotgun (WGS) entry which is preliminary data.</text>
</comment>